<dbReference type="Gene3D" id="2.60.40.3080">
    <property type="match status" value="1"/>
</dbReference>
<feature type="signal peptide" evidence="1">
    <location>
        <begin position="1"/>
        <end position="19"/>
    </location>
</feature>
<protein>
    <submittedName>
        <fullName evidence="2">DUF3244 domain-containing protein</fullName>
    </submittedName>
</protein>
<dbReference type="Proteomes" id="UP001162960">
    <property type="component" value="Chromosome"/>
</dbReference>
<dbReference type="AlphaFoldDB" id="A0A0N7IB08"/>
<dbReference type="KEGG" id="btho:Btheta7330_04856"/>
<evidence type="ECO:0000313" key="3">
    <source>
        <dbReference type="EMBL" id="UYU91264.1"/>
    </source>
</evidence>
<keyword evidence="1" id="KW-0732">Signal</keyword>
<proteinExistence type="predicted"/>
<organism evidence="2 4">
    <name type="scientific">Bacteroides thetaiotaomicron</name>
    <dbReference type="NCBI Taxonomy" id="818"/>
    <lineage>
        <taxon>Bacteria</taxon>
        <taxon>Pseudomonadati</taxon>
        <taxon>Bacteroidota</taxon>
        <taxon>Bacteroidia</taxon>
        <taxon>Bacteroidales</taxon>
        <taxon>Bacteroidaceae</taxon>
        <taxon>Bacteroides</taxon>
    </lineage>
</organism>
<reference evidence="3" key="2">
    <citation type="submission" date="2021-06" db="EMBL/GenBank/DDBJ databases">
        <title>Interrogation of the integrated mobile genetic elements in gut-associated Bacteroides with a consensus prediction approach.</title>
        <authorList>
            <person name="Campbell D.E."/>
            <person name="Leigh J.R."/>
            <person name="Kim T."/>
            <person name="England W."/>
            <person name="Whitaker R.J."/>
            <person name="Degnan P.H."/>
        </authorList>
    </citation>
    <scope>NUCLEOTIDE SEQUENCE</scope>
    <source>
        <strain evidence="3">VPI-3443</strain>
    </source>
</reference>
<evidence type="ECO:0000256" key="1">
    <source>
        <dbReference type="SAM" id="SignalP"/>
    </source>
</evidence>
<dbReference type="Proteomes" id="UP000283616">
    <property type="component" value="Unassembled WGS sequence"/>
</dbReference>
<dbReference type="EMBL" id="CP083685">
    <property type="protein sequence ID" value="UYU91264.1"/>
    <property type="molecule type" value="Genomic_DNA"/>
</dbReference>
<evidence type="ECO:0000313" key="2">
    <source>
        <dbReference type="EMBL" id="RHL63540.1"/>
    </source>
</evidence>
<reference evidence="2 4" key="1">
    <citation type="submission" date="2018-08" db="EMBL/GenBank/DDBJ databases">
        <title>A genome reference for cultivated species of the human gut microbiota.</title>
        <authorList>
            <person name="Zou Y."/>
            <person name="Xue W."/>
            <person name="Luo G."/>
        </authorList>
    </citation>
    <scope>NUCLEOTIDE SEQUENCE [LARGE SCALE GENOMIC DNA]</scope>
    <source>
        <strain evidence="2 4">AF37-12</strain>
    </source>
</reference>
<dbReference type="InterPro" id="IPR021638">
    <property type="entry name" value="DUF3244"/>
</dbReference>
<accession>A0A0N7IB08</accession>
<name>A0A0N7IB08_BACT4</name>
<dbReference type="EMBL" id="QROV01000003">
    <property type="protein sequence ID" value="RHL63540.1"/>
    <property type="molecule type" value="Genomic_DNA"/>
</dbReference>
<evidence type="ECO:0000313" key="4">
    <source>
        <dbReference type="Proteomes" id="UP000283616"/>
    </source>
</evidence>
<dbReference type="RefSeq" id="WP_062695823.1">
    <property type="nucleotide sequence ID" value="NZ_CP012937.1"/>
</dbReference>
<dbReference type="Pfam" id="PF11589">
    <property type="entry name" value="DUF3244"/>
    <property type="match status" value="1"/>
</dbReference>
<feature type="chain" id="PRO_5043126807" evidence="1">
    <location>
        <begin position="20"/>
        <end position="124"/>
    </location>
</feature>
<gene>
    <name evidence="2" type="ORF">DW011_02700</name>
    <name evidence="3" type="ORF">KQP74_01120</name>
</gene>
<sequence length="124" mass="14559">MRKLSITLLLIGISFMTMEANNYSTDHKTRIYFKKWNERQKTVIFLPIEATIEENNIEVQFFEKSNEPATFQVKDKNGNIVFQDVVIPDKLEIYKIDLDGFKAGSYELFYIEESIAFVGEFQIE</sequence>